<dbReference type="PANTHER" id="PTHR34351:SF1">
    <property type="entry name" value="SLR1927 PROTEIN"/>
    <property type="match status" value="1"/>
</dbReference>
<evidence type="ECO:0000313" key="3">
    <source>
        <dbReference type="EMBL" id="KFI48651.1"/>
    </source>
</evidence>
<organism evidence="3 4">
    <name type="scientific">Bifidobacterium boum</name>
    <dbReference type="NCBI Taxonomy" id="78343"/>
    <lineage>
        <taxon>Bacteria</taxon>
        <taxon>Bacillati</taxon>
        <taxon>Actinomycetota</taxon>
        <taxon>Actinomycetes</taxon>
        <taxon>Bifidobacteriales</taxon>
        <taxon>Bifidobacteriaceae</taxon>
        <taxon>Bifidobacterium</taxon>
    </lineage>
</organism>
<keyword evidence="4" id="KW-1185">Reference proteome</keyword>
<keyword evidence="1" id="KW-0812">Transmembrane</keyword>
<gene>
    <name evidence="3" type="ORF">BBOU_0781</name>
</gene>
<dbReference type="PANTHER" id="PTHR34351">
    <property type="entry name" value="SLR1927 PROTEIN-RELATED"/>
    <property type="match status" value="1"/>
</dbReference>
<keyword evidence="1" id="KW-0472">Membrane</keyword>
<feature type="domain" description="DUF58" evidence="2">
    <location>
        <begin position="220"/>
        <end position="298"/>
    </location>
</feature>
<dbReference type="Proteomes" id="UP000029093">
    <property type="component" value="Unassembled WGS sequence"/>
</dbReference>
<dbReference type="Pfam" id="PF01882">
    <property type="entry name" value="DUF58"/>
    <property type="match status" value="1"/>
</dbReference>
<name>A0A086ZQ51_9BIFI</name>
<accession>A0A086ZQ51</accession>
<feature type="transmembrane region" description="Helical" evidence="1">
    <location>
        <begin position="58"/>
        <end position="82"/>
    </location>
</feature>
<feature type="transmembrane region" description="Helical" evidence="1">
    <location>
        <begin position="27"/>
        <end position="52"/>
    </location>
</feature>
<dbReference type="GeneID" id="303203929"/>
<sequence>MRQSQTTRRNRTFQRSMRRIGRRAERLATSTVSPLGWAVIVLAIVCTVAFARLGWHELLAMAVVLATMTVCAIAMSLGNTAFNAAIDVSDRRVTVSDTVDVNVTVDNPGRTPTASARGDLPIGEHHERFTIPILAAGQSKHTSVQFTAISRGVLPVGPLSIRKGDPFGLIRRERRLAEHIDVFIHPRTVMLNTLNAGIPRDLEGQPSGEIVDDDLDFYGLREYEPGDDVRNVHWLSSAKTGALMIRQYEATRRTDTALTISITPNDYRDAQEFEQAVSIHASIGVQCLQQGRPVTAHAGTRHTSPRHATEFLDECSAIVPDIDDNPNLAQDTLVRAPDATFYFFTVGSMKPLDVIKRMTLALPHSATCVVLQTAPGQPRGIKRYAGFTLATVGDLADLPIIMGVLA</sequence>
<evidence type="ECO:0000256" key="1">
    <source>
        <dbReference type="SAM" id="Phobius"/>
    </source>
</evidence>
<protein>
    <recommendedName>
        <fullName evidence="2">DUF58 domain-containing protein</fullName>
    </recommendedName>
</protein>
<keyword evidence="1" id="KW-1133">Transmembrane helix</keyword>
<dbReference type="InterPro" id="IPR002881">
    <property type="entry name" value="DUF58"/>
</dbReference>
<dbReference type="EMBL" id="JGYQ01000007">
    <property type="protein sequence ID" value="KFI48651.1"/>
    <property type="molecule type" value="Genomic_DNA"/>
</dbReference>
<evidence type="ECO:0000259" key="2">
    <source>
        <dbReference type="Pfam" id="PF01882"/>
    </source>
</evidence>
<dbReference type="RefSeq" id="WP_026502829.1">
    <property type="nucleotide sequence ID" value="NZ_JGYQ01000007.1"/>
</dbReference>
<evidence type="ECO:0000313" key="4">
    <source>
        <dbReference type="Proteomes" id="UP000029093"/>
    </source>
</evidence>
<dbReference type="AlphaFoldDB" id="A0A086ZQ51"/>
<proteinExistence type="predicted"/>
<reference evidence="3 4" key="1">
    <citation type="submission" date="2014-03" db="EMBL/GenBank/DDBJ databases">
        <title>Genomics of Bifidobacteria.</title>
        <authorList>
            <person name="Ventura M."/>
            <person name="Milani C."/>
            <person name="Lugli G.A."/>
        </authorList>
    </citation>
    <scope>NUCLEOTIDE SEQUENCE [LARGE SCALE GENOMIC DNA]</scope>
    <source>
        <strain evidence="3 4">LMG 10736</strain>
    </source>
</reference>
<comment type="caution">
    <text evidence="3">The sequence shown here is derived from an EMBL/GenBank/DDBJ whole genome shotgun (WGS) entry which is preliminary data.</text>
</comment>
<dbReference type="OrthoDB" id="9812729at2"/>